<reference evidence="1" key="1">
    <citation type="journal article" date="2022" name="bioRxiv">
        <title>Sequencing and chromosome-scale assembly of the giantPleurodeles waltlgenome.</title>
        <authorList>
            <person name="Brown T."/>
            <person name="Elewa A."/>
            <person name="Iarovenko S."/>
            <person name="Subramanian E."/>
            <person name="Araus A.J."/>
            <person name="Petzold A."/>
            <person name="Susuki M."/>
            <person name="Suzuki K.-i.T."/>
            <person name="Hayashi T."/>
            <person name="Toyoda A."/>
            <person name="Oliveira C."/>
            <person name="Osipova E."/>
            <person name="Leigh N.D."/>
            <person name="Simon A."/>
            <person name="Yun M.H."/>
        </authorList>
    </citation>
    <scope>NUCLEOTIDE SEQUENCE</scope>
    <source>
        <strain evidence="1">20211129_DDA</strain>
        <tissue evidence="1">Liver</tissue>
    </source>
</reference>
<organism evidence="1 2">
    <name type="scientific">Pleurodeles waltl</name>
    <name type="common">Iberian ribbed newt</name>
    <dbReference type="NCBI Taxonomy" id="8319"/>
    <lineage>
        <taxon>Eukaryota</taxon>
        <taxon>Metazoa</taxon>
        <taxon>Chordata</taxon>
        <taxon>Craniata</taxon>
        <taxon>Vertebrata</taxon>
        <taxon>Euteleostomi</taxon>
        <taxon>Amphibia</taxon>
        <taxon>Batrachia</taxon>
        <taxon>Caudata</taxon>
        <taxon>Salamandroidea</taxon>
        <taxon>Salamandridae</taxon>
        <taxon>Pleurodelinae</taxon>
        <taxon>Pleurodeles</taxon>
    </lineage>
</organism>
<accession>A0AAV7UNR4</accession>
<dbReference type="AlphaFoldDB" id="A0AAV7UNR4"/>
<name>A0AAV7UNR4_PLEWA</name>
<proteinExistence type="predicted"/>
<protein>
    <submittedName>
        <fullName evidence="1">Uncharacterized protein</fullName>
    </submittedName>
</protein>
<evidence type="ECO:0000313" key="1">
    <source>
        <dbReference type="EMBL" id="KAJ1190221.1"/>
    </source>
</evidence>
<dbReference type="EMBL" id="JANPWB010000005">
    <property type="protein sequence ID" value="KAJ1190221.1"/>
    <property type="molecule type" value="Genomic_DNA"/>
</dbReference>
<gene>
    <name evidence="1" type="ORF">NDU88_006959</name>
</gene>
<evidence type="ECO:0000313" key="2">
    <source>
        <dbReference type="Proteomes" id="UP001066276"/>
    </source>
</evidence>
<dbReference type="Proteomes" id="UP001066276">
    <property type="component" value="Chromosome 3_1"/>
</dbReference>
<comment type="caution">
    <text evidence="1">The sequence shown here is derived from an EMBL/GenBank/DDBJ whole genome shotgun (WGS) entry which is preliminary data.</text>
</comment>
<feature type="non-terminal residue" evidence="1">
    <location>
        <position position="54"/>
    </location>
</feature>
<keyword evidence="2" id="KW-1185">Reference proteome</keyword>
<feature type="non-terminal residue" evidence="1">
    <location>
        <position position="1"/>
    </location>
</feature>
<sequence>TGRHLRLYTSSRGCMALFPTLEVNSKVAPTVPLKHADRLEMQGFHVPLLSKVTP</sequence>